<sequence length="301" mass="34320">MEADQLWRLLGDLPQHPSLSAVKISDELHPDGYYLEKWSLDLNGEEMVPAYVARPISVNGRVPLVLVNHSHGGMYDMGKTELLEPSHYLQSPSYAKTLTDMGYIAACIDMWGFGERSGRKESEMVKEMLWKGQVVWGMMLYDNMRFLDILLQREDIDSNRVGTMGMSMGAMQAWWLAALDQRIKLVVDMGGQVDAHTLMANRYLDKHGFYSYVPGLLKYFETADIQERIIPRKRLTLNGAYDLNCPLAGVKKLAVKLTEAYSSAGVPNHFQSLLFGCGHKETAEMRWHWQQFFQSEWGADQ</sequence>
<organism evidence="2 3">
    <name type="scientific">Jeotgalibaca arthritidis</name>
    <dbReference type="NCBI Taxonomy" id="1868794"/>
    <lineage>
        <taxon>Bacteria</taxon>
        <taxon>Bacillati</taxon>
        <taxon>Bacillota</taxon>
        <taxon>Bacilli</taxon>
        <taxon>Lactobacillales</taxon>
        <taxon>Carnobacteriaceae</taxon>
        <taxon>Jeotgalibaca</taxon>
    </lineage>
</organism>
<dbReference type="Gene3D" id="3.40.50.1820">
    <property type="entry name" value="alpha/beta hydrolase"/>
    <property type="match status" value="1"/>
</dbReference>
<reference evidence="2 3" key="1">
    <citation type="journal article" date="2017" name="Int. J. Syst. Evol. Microbiol.">
        <title>Jeotgalibaca porci sp. nov. and Jeotgalibaca arthritidis sp. nov., isolated from pigs, and emended description of the genus Jeotgalibaca.</title>
        <authorList>
            <person name="Zamora L."/>
            <person name="Perez-Sancho M."/>
            <person name="Dominguez L."/>
            <person name="Fernandez-Garayzabal J.F."/>
            <person name="Vela A.I."/>
        </authorList>
    </citation>
    <scope>NUCLEOTIDE SEQUENCE [LARGE SCALE GENOMIC DNA]</scope>
    <source>
        <strain evidence="2 3">CECT 9157</strain>
    </source>
</reference>
<dbReference type="InterPro" id="IPR029058">
    <property type="entry name" value="AB_hydrolase_fold"/>
</dbReference>
<evidence type="ECO:0000313" key="3">
    <source>
        <dbReference type="Proteomes" id="UP000501451"/>
    </source>
</evidence>
<dbReference type="AlphaFoldDB" id="A0A6G7KA54"/>
<accession>A0A6G7KA54</accession>
<dbReference type="Proteomes" id="UP000501451">
    <property type="component" value="Chromosome"/>
</dbReference>
<dbReference type="RefSeq" id="WP_166162189.1">
    <property type="nucleotide sequence ID" value="NZ_CP049740.1"/>
</dbReference>
<dbReference type="Pfam" id="PF00326">
    <property type="entry name" value="Peptidase_S9"/>
    <property type="match status" value="1"/>
</dbReference>
<name>A0A6G7KA54_9LACT</name>
<dbReference type="EMBL" id="CP049740">
    <property type="protein sequence ID" value="QII82143.1"/>
    <property type="molecule type" value="Genomic_DNA"/>
</dbReference>
<dbReference type="SUPFAM" id="SSF53474">
    <property type="entry name" value="alpha/beta-Hydrolases"/>
    <property type="match status" value="1"/>
</dbReference>
<dbReference type="InterPro" id="IPR001375">
    <property type="entry name" value="Peptidase_S9_cat"/>
</dbReference>
<dbReference type="GO" id="GO:0008236">
    <property type="term" value="F:serine-type peptidase activity"/>
    <property type="evidence" value="ECO:0007669"/>
    <property type="project" value="InterPro"/>
</dbReference>
<feature type="domain" description="Peptidase S9 prolyl oligopeptidase catalytic" evidence="1">
    <location>
        <begin position="94"/>
        <end position="271"/>
    </location>
</feature>
<dbReference type="PANTHER" id="PTHR47381:SF3">
    <property type="entry name" value="ALPHA_BETA-HYDROLASES SUPERFAMILY PROTEIN"/>
    <property type="match status" value="1"/>
</dbReference>
<evidence type="ECO:0000259" key="1">
    <source>
        <dbReference type="Pfam" id="PF00326"/>
    </source>
</evidence>
<dbReference type="KEGG" id="jar:G7057_06655"/>
<evidence type="ECO:0000313" key="2">
    <source>
        <dbReference type="EMBL" id="QII82143.1"/>
    </source>
</evidence>
<dbReference type="GO" id="GO:0006508">
    <property type="term" value="P:proteolysis"/>
    <property type="evidence" value="ECO:0007669"/>
    <property type="project" value="InterPro"/>
</dbReference>
<keyword evidence="3" id="KW-1185">Reference proteome</keyword>
<dbReference type="PANTHER" id="PTHR47381">
    <property type="entry name" value="ALPHA/BETA-HYDROLASES SUPERFAMILY PROTEIN"/>
    <property type="match status" value="1"/>
</dbReference>
<proteinExistence type="predicted"/>
<gene>
    <name evidence="2" type="ORF">G7057_06655</name>
</gene>
<protein>
    <submittedName>
        <fullName evidence="2">Prolyl oligopeptidase family serine peptidase</fullName>
    </submittedName>
</protein>